<name>D2V119_NAEGR</name>
<organism evidence="3">
    <name type="scientific">Naegleria gruberi</name>
    <name type="common">Amoeba</name>
    <dbReference type="NCBI Taxonomy" id="5762"/>
    <lineage>
        <taxon>Eukaryota</taxon>
        <taxon>Discoba</taxon>
        <taxon>Heterolobosea</taxon>
        <taxon>Tetramitia</taxon>
        <taxon>Eutetramitia</taxon>
        <taxon>Vahlkampfiidae</taxon>
        <taxon>Naegleria</taxon>
    </lineage>
</organism>
<evidence type="ECO:0000256" key="1">
    <source>
        <dbReference type="SAM" id="MobiDB-lite"/>
    </source>
</evidence>
<proteinExistence type="predicted"/>
<sequence>MSQCSSASSERSFVISSSLSNHCQARQEEFEENLEENTIISNSVDLFSSSTTLSASSRDDEDTDDDTENDLDNDSSSTTASSSIAIPSSPKNCYQDNLMGPFSFPPKTNIRHHEQQHRHRRSFMNAASDNRNTTITHALNHRPFIHTHRNRPSRILVFDEYNNGDQGQA</sequence>
<gene>
    <name evidence="2" type="ORF">NAEGRDRAFT_62494</name>
</gene>
<dbReference type="GeneID" id="8855495"/>
<dbReference type="EMBL" id="GG738847">
    <property type="protein sequence ID" value="EFC49611.1"/>
    <property type="molecule type" value="Genomic_DNA"/>
</dbReference>
<dbReference type="AlphaFoldDB" id="D2V119"/>
<reference evidence="2 3" key="1">
    <citation type="journal article" date="2010" name="Cell">
        <title>The genome of Naegleria gruberi illuminates early eukaryotic versatility.</title>
        <authorList>
            <person name="Fritz-Laylin L.K."/>
            <person name="Prochnik S.E."/>
            <person name="Ginger M.L."/>
            <person name="Dacks J.B."/>
            <person name="Carpenter M.L."/>
            <person name="Field M.C."/>
            <person name="Kuo A."/>
            <person name="Paredez A."/>
            <person name="Chapman J."/>
            <person name="Pham J."/>
            <person name="Shu S."/>
            <person name="Neupane R."/>
            <person name="Cipriano M."/>
            <person name="Mancuso J."/>
            <person name="Tu H."/>
            <person name="Salamov A."/>
            <person name="Lindquist E."/>
            <person name="Shapiro H."/>
            <person name="Lucas S."/>
            <person name="Grigoriev I.V."/>
            <person name="Cande W.Z."/>
            <person name="Fulton C."/>
            <person name="Rokhsar D.S."/>
            <person name="Dawson S.C."/>
        </authorList>
    </citation>
    <scope>NUCLEOTIDE SEQUENCE [LARGE SCALE GENOMIC DNA]</scope>
    <source>
        <strain evidence="2 3">NEG-M</strain>
    </source>
</reference>
<protein>
    <submittedName>
        <fullName evidence="2">Predicted protein</fullName>
    </submittedName>
</protein>
<feature type="region of interest" description="Disordered" evidence="1">
    <location>
        <begin position="50"/>
        <end position="100"/>
    </location>
</feature>
<dbReference type="KEGG" id="ngr:NAEGRDRAFT_62494"/>
<dbReference type="InParanoid" id="D2V119"/>
<accession>D2V119</accession>
<dbReference type="VEuPathDB" id="AmoebaDB:NAEGRDRAFT_62494"/>
<evidence type="ECO:0000313" key="2">
    <source>
        <dbReference type="EMBL" id="EFC49611.1"/>
    </source>
</evidence>
<evidence type="ECO:0000313" key="3">
    <source>
        <dbReference type="Proteomes" id="UP000006671"/>
    </source>
</evidence>
<feature type="compositionally biased region" description="Acidic residues" evidence="1">
    <location>
        <begin position="59"/>
        <end position="73"/>
    </location>
</feature>
<dbReference type="Proteomes" id="UP000006671">
    <property type="component" value="Unassembled WGS sequence"/>
</dbReference>
<keyword evidence="3" id="KW-1185">Reference proteome</keyword>
<feature type="compositionally biased region" description="Polar residues" evidence="1">
    <location>
        <begin position="84"/>
        <end position="95"/>
    </location>
</feature>
<feature type="compositionally biased region" description="Low complexity" evidence="1">
    <location>
        <begin position="74"/>
        <end position="83"/>
    </location>
</feature>
<dbReference type="RefSeq" id="XP_002682355.1">
    <property type="nucleotide sequence ID" value="XM_002682309.1"/>
</dbReference>